<gene>
    <name evidence="1" type="ORF">REH74_021255</name>
</gene>
<reference evidence="1" key="1">
    <citation type="submission" date="2024-11" db="EMBL/GenBank/DDBJ databases">
        <title>Identification of new Vibrio campbellii strains harboring the pVA1 plasmid isolated from Penaeus vannamei postlarvae affected by outbreaks of acute hepatopancreatic necrosis disease (AHPND) in Mexico.</title>
        <authorList>
            <person name="Gomez-Gil B."/>
            <person name="Enciso-Ibarra J."/>
        </authorList>
    </citation>
    <scope>NUCLEOTIDE SEQUENCE</scope>
    <source>
        <strain evidence="1">M270204</strain>
    </source>
</reference>
<protein>
    <submittedName>
        <fullName evidence="1">GIY-YIG nuclease family protein</fullName>
    </submittedName>
</protein>
<dbReference type="Proteomes" id="UP001354073">
    <property type="component" value="Unassembled WGS sequence"/>
</dbReference>
<evidence type="ECO:0000313" key="1">
    <source>
        <dbReference type="EMBL" id="MGI1900049.1"/>
    </source>
</evidence>
<organism evidence="1 2">
    <name type="scientific">Vibrio campbellii</name>
    <dbReference type="NCBI Taxonomy" id="680"/>
    <lineage>
        <taxon>Bacteria</taxon>
        <taxon>Pseudomonadati</taxon>
        <taxon>Pseudomonadota</taxon>
        <taxon>Gammaproteobacteria</taxon>
        <taxon>Vibrionales</taxon>
        <taxon>Vibrionaceae</taxon>
        <taxon>Vibrio</taxon>
    </lineage>
</organism>
<accession>A0ACC7RDJ5</accession>
<name>A0ACC7RDJ5_9VIBR</name>
<dbReference type="EMBL" id="JAVHXJ020000143">
    <property type="protein sequence ID" value="MGI1900049.1"/>
    <property type="molecule type" value="Genomic_DNA"/>
</dbReference>
<evidence type="ECO:0000313" key="2">
    <source>
        <dbReference type="Proteomes" id="UP001354073"/>
    </source>
</evidence>
<comment type="caution">
    <text evidence="1">The sequence shown here is derived from an EMBL/GenBank/DDBJ whole genome shotgun (WGS) entry which is preliminary data.</text>
</comment>
<proteinExistence type="predicted"/>
<sequence>MFLSHGLNDNGELIGIHEVQAGRTLLRCPFCQQGLIAKKGRLKEHHFAHDGQTCADAKVTLQMTGLPLFDVVTGVSKAEMTMLEKLSRWHSFSRTWLSRKQQVTFDELVISGLVEQKTKDERPTLSVAARQLITLNSKGGRHLSMADYAELQETLFAAKDKQLLAYDQVHGTQTSKFFRLRLATILQQHLYVLRIHLELEGVCYPLYKVGMTTRRLEERMPEIGHDLAKFGCVHDIKVIGFYPHFGSLEKRVLARLQAYQHKFGSLTEYSDALSVNAHLFNQELRNLGKRRVDGHEYSVSYRRHHEKVKSGQRRAQFIHSRHLGRPTKESETLLNDYPDVIRAYHNGLSLRKASAETGRAINTVRKVYDVINAKVGRK</sequence>